<reference evidence="1" key="2">
    <citation type="submission" date="2021-08" db="EMBL/GenBank/DDBJ databases">
        <authorList>
            <person name="Gostincar C."/>
            <person name="Sun X."/>
            <person name="Song Z."/>
            <person name="Gunde-Cimerman N."/>
        </authorList>
    </citation>
    <scope>NUCLEOTIDE SEQUENCE</scope>
    <source>
        <strain evidence="1">EXF-8016</strain>
    </source>
</reference>
<sequence length="132" mass="14390">MAAVASASANAAVASERDVYGLSGNIKKDLLNYLDNIASSGDFATMKSFSKLSVSPHVRLLGADGQEEVEIGIPLGLQDAQKLIKVARQAPFGKGEQTILDTSFRNTWELYPSQFSLSDEWQPYVDVHRELS</sequence>
<dbReference type="PANTHER" id="PTHR33099:SF7">
    <property type="entry name" value="MYND-TYPE DOMAIN-CONTAINING PROTEIN"/>
    <property type="match status" value="1"/>
</dbReference>
<evidence type="ECO:0000313" key="1">
    <source>
        <dbReference type="EMBL" id="KAH0216352.1"/>
    </source>
</evidence>
<comment type="caution">
    <text evidence="1">The sequence shown here is derived from an EMBL/GenBank/DDBJ whole genome shotgun (WGS) entry which is preliminary data.</text>
</comment>
<evidence type="ECO:0000313" key="2">
    <source>
        <dbReference type="Proteomes" id="UP000767238"/>
    </source>
</evidence>
<protein>
    <submittedName>
        <fullName evidence="1">Uncharacterized protein</fullName>
    </submittedName>
</protein>
<dbReference type="OrthoDB" id="27483at2759"/>
<proteinExistence type="predicted"/>
<dbReference type="PANTHER" id="PTHR33099">
    <property type="entry name" value="FE2OG DIOXYGENASE DOMAIN-CONTAINING PROTEIN"/>
    <property type="match status" value="1"/>
</dbReference>
<dbReference type="Proteomes" id="UP000767238">
    <property type="component" value="Unassembled WGS sequence"/>
</dbReference>
<name>A0A9P8GCE5_AURME</name>
<dbReference type="EMBL" id="JAHFYH010000064">
    <property type="protein sequence ID" value="KAH0216352.1"/>
    <property type="molecule type" value="Genomic_DNA"/>
</dbReference>
<accession>A0A9P8GCE5</accession>
<dbReference type="AlphaFoldDB" id="A0A9P8GCE5"/>
<reference evidence="1" key="1">
    <citation type="journal article" date="2021" name="J Fungi (Basel)">
        <title>Virulence traits and population genomics of the black yeast Aureobasidium melanogenum.</title>
        <authorList>
            <person name="Cernosa A."/>
            <person name="Sun X."/>
            <person name="Gostincar C."/>
            <person name="Fang C."/>
            <person name="Gunde-Cimerman N."/>
            <person name="Song Z."/>
        </authorList>
    </citation>
    <scope>NUCLEOTIDE SEQUENCE</scope>
    <source>
        <strain evidence="1">EXF-8016</strain>
    </source>
</reference>
<gene>
    <name evidence="1" type="ORF">KCV03_g7607</name>
</gene>
<organism evidence="1 2">
    <name type="scientific">Aureobasidium melanogenum</name>
    <name type="common">Aureobasidium pullulans var. melanogenum</name>
    <dbReference type="NCBI Taxonomy" id="46634"/>
    <lineage>
        <taxon>Eukaryota</taxon>
        <taxon>Fungi</taxon>
        <taxon>Dikarya</taxon>
        <taxon>Ascomycota</taxon>
        <taxon>Pezizomycotina</taxon>
        <taxon>Dothideomycetes</taxon>
        <taxon>Dothideomycetidae</taxon>
        <taxon>Dothideales</taxon>
        <taxon>Saccotheciaceae</taxon>
        <taxon>Aureobasidium</taxon>
    </lineage>
</organism>
<feature type="non-terminal residue" evidence="1">
    <location>
        <position position="132"/>
    </location>
</feature>